<dbReference type="GO" id="GO:0042167">
    <property type="term" value="P:heme catabolic process"/>
    <property type="evidence" value="ECO:0007669"/>
    <property type="project" value="TreeGrafter"/>
</dbReference>
<organism evidence="6 7">
    <name type="scientific">Polymorphospora rubra</name>
    <dbReference type="NCBI Taxonomy" id="338584"/>
    <lineage>
        <taxon>Bacteria</taxon>
        <taxon>Bacillati</taxon>
        <taxon>Actinomycetota</taxon>
        <taxon>Actinomycetes</taxon>
        <taxon>Micromonosporales</taxon>
        <taxon>Micromonosporaceae</taxon>
        <taxon>Polymorphospora</taxon>
    </lineage>
</organism>
<dbReference type="PRINTS" id="PR00088">
    <property type="entry name" value="HAEMOXYGNASE"/>
</dbReference>
<evidence type="ECO:0000256" key="5">
    <source>
        <dbReference type="PIRSR" id="PIRSR000343-2"/>
    </source>
</evidence>
<feature type="binding site" evidence="4">
    <location>
        <position position="131"/>
    </location>
    <ligand>
        <name>heme b</name>
        <dbReference type="ChEBI" id="CHEBI:60344"/>
    </ligand>
</feature>
<dbReference type="SUPFAM" id="SSF48613">
    <property type="entry name" value="Heme oxygenase-like"/>
    <property type="match status" value="1"/>
</dbReference>
<dbReference type="RefSeq" id="WP_212820078.1">
    <property type="nucleotide sequence ID" value="NZ_AP023359.1"/>
</dbReference>
<dbReference type="AlphaFoldDB" id="A0A810NAM9"/>
<accession>A0A810NAM9</accession>
<reference evidence="6" key="1">
    <citation type="submission" date="2020-08" db="EMBL/GenBank/DDBJ databases">
        <title>Whole genome shotgun sequence of Polymorphospora rubra NBRC 101157.</title>
        <authorList>
            <person name="Komaki H."/>
            <person name="Tamura T."/>
        </authorList>
    </citation>
    <scope>NUCLEOTIDE SEQUENCE</scope>
    <source>
        <strain evidence="6">NBRC 101157</strain>
    </source>
</reference>
<evidence type="ECO:0000313" key="6">
    <source>
        <dbReference type="EMBL" id="BCJ70277.1"/>
    </source>
</evidence>
<dbReference type="Pfam" id="PF01126">
    <property type="entry name" value="Heme_oxygenase"/>
    <property type="match status" value="1"/>
</dbReference>
<dbReference type="InterPro" id="IPR016084">
    <property type="entry name" value="Haem_Oase-like_multi-hlx"/>
</dbReference>
<dbReference type="EMBL" id="AP023359">
    <property type="protein sequence ID" value="BCJ70277.1"/>
    <property type="molecule type" value="Genomic_DNA"/>
</dbReference>
<gene>
    <name evidence="6" type="ORF">Prubr_72980</name>
</gene>
<dbReference type="InterPro" id="IPR016053">
    <property type="entry name" value="Haem_Oase-like"/>
</dbReference>
<keyword evidence="1 4" id="KW-0349">Heme</keyword>
<dbReference type="InterPro" id="IPR002051">
    <property type="entry name" value="Haem_Oase"/>
</dbReference>
<dbReference type="PANTHER" id="PTHR10720">
    <property type="entry name" value="HEME OXYGENASE"/>
    <property type="match status" value="1"/>
</dbReference>
<dbReference type="Gene3D" id="1.20.910.10">
    <property type="entry name" value="Heme oxygenase-like"/>
    <property type="match status" value="1"/>
</dbReference>
<sequence length="229" mass="25414">MTDSLEVAPGIAARLRAATDTAHQAAESTTYVTALIGGKLTVEGYALLVTEHYFIYEVLESAAEVMRDDPVAGPFVADELTRLPALVEDLEFLHGPQWRDRSRAGTATEAYRERLREVCFTWPAGFVAHHYTRYLGDLSGGAIVGKAIRDTYAFPAGRGTRFYEFDRITSRGRFKREYRERLDALRLGPDEFDRMAGEAVVAFDLNRAVFTELAQAAGPYLRPAGEQAA</sequence>
<dbReference type="GO" id="GO:0006979">
    <property type="term" value="P:response to oxidative stress"/>
    <property type="evidence" value="ECO:0007669"/>
    <property type="project" value="TreeGrafter"/>
</dbReference>
<dbReference type="Proteomes" id="UP000680866">
    <property type="component" value="Chromosome"/>
</dbReference>
<proteinExistence type="predicted"/>
<dbReference type="KEGG" id="pry:Prubr_72980"/>
<evidence type="ECO:0000256" key="3">
    <source>
        <dbReference type="ARBA" id="ARBA00023004"/>
    </source>
</evidence>
<feature type="binding site" evidence="4">
    <location>
        <position position="179"/>
    </location>
    <ligand>
        <name>heme b</name>
        <dbReference type="ChEBI" id="CHEBI:60344"/>
    </ligand>
</feature>
<feature type="binding site" description="axial binding residue" evidence="5">
    <location>
        <position position="23"/>
    </location>
    <ligand>
        <name>heme b</name>
        <dbReference type="ChEBI" id="CHEBI:60344"/>
    </ligand>
    <ligandPart>
        <name>Fe</name>
        <dbReference type="ChEBI" id="CHEBI:18248"/>
    </ligandPart>
</feature>
<dbReference type="GO" id="GO:0004392">
    <property type="term" value="F:heme oxygenase (decyclizing) activity"/>
    <property type="evidence" value="ECO:0007669"/>
    <property type="project" value="InterPro"/>
</dbReference>
<feature type="binding site" evidence="4">
    <location>
        <position position="16"/>
    </location>
    <ligand>
        <name>heme b</name>
        <dbReference type="ChEBI" id="CHEBI:60344"/>
    </ligand>
</feature>
<dbReference type="GO" id="GO:0020037">
    <property type="term" value="F:heme binding"/>
    <property type="evidence" value="ECO:0007669"/>
    <property type="project" value="TreeGrafter"/>
</dbReference>
<dbReference type="PIRSF" id="PIRSF000343">
    <property type="entry name" value="Haem_Oase"/>
    <property type="match status" value="1"/>
</dbReference>
<protein>
    <submittedName>
        <fullName evidence="6">Heme oxygenase</fullName>
    </submittedName>
</protein>
<name>A0A810NAM9_9ACTN</name>
<dbReference type="GO" id="GO:0006788">
    <property type="term" value="P:heme oxidation"/>
    <property type="evidence" value="ECO:0007669"/>
    <property type="project" value="InterPro"/>
</dbReference>
<dbReference type="PANTHER" id="PTHR10720:SF0">
    <property type="entry name" value="HEME OXYGENASE"/>
    <property type="match status" value="1"/>
</dbReference>
<keyword evidence="7" id="KW-1185">Reference proteome</keyword>
<evidence type="ECO:0000256" key="2">
    <source>
        <dbReference type="ARBA" id="ARBA00022723"/>
    </source>
</evidence>
<dbReference type="CDD" id="cd19165">
    <property type="entry name" value="HemeO"/>
    <property type="match status" value="1"/>
</dbReference>
<evidence type="ECO:0000256" key="1">
    <source>
        <dbReference type="ARBA" id="ARBA00022617"/>
    </source>
</evidence>
<evidence type="ECO:0000313" key="7">
    <source>
        <dbReference type="Proteomes" id="UP000680866"/>
    </source>
</evidence>
<evidence type="ECO:0000256" key="4">
    <source>
        <dbReference type="PIRSR" id="PIRSR000343-1"/>
    </source>
</evidence>
<dbReference type="GO" id="GO:0046872">
    <property type="term" value="F:metal ion binding"/>
    <property type="evidence" value="ECO:0007669"/>
    <property type="project" value="UniProtKB-KW"/>
</dbReference>
<keyword evidence="3 5" id="KW-0408">Iron</keyword>
<keyword evidence="2 5" id="KW-0479">Metal-binding</keyword>